<dbReference type="PANTHER" id="PTHR32322:SF14">
    <property type="entry name" value="PROTEIN PAGO"/>
    <property type="match status" value="1"/>
</dbReference>
<dbReference type="EMBL" id="CP035952">
    <property type="protein sequence ID" value="QBF26821.1"/>
    <property type="molecule type" value="Genomic_DNA"/>
</dbReference>
<evidence type="ECO:0000313" key="7">
    <source>
        <dbReference type="EMBL" id="QBF26821.1"/>
    </source>
</evidence>
<accession>A0A411MJ56</accession>
<dbReference type="InterPro" id="IPR050638">
    <property type="entry name" value="AA-Vitamin_Transporters"/>
</dbReference>
<dbReference type="KEGG" id="ptk:EXN22_14385"/>
<feature type="transmembrane region" description="Helical" evidence="5">
    <location>
        <begin position="45"/>
        <end position="64"/>
    </location>
</feature>
<reference evidence="7 8" key="1">
    <citation type="submission" date="2019-02" db="EMBL/GenBank/DDBJ databases">
        <title>Complete genome sequence of Pseudomonas sp. SNU WT1 isolated from rainbow trout.</title>
        <authorList>
            <person name="Oh W.T."/>
            <person name="Park S.C."/>
        </authorList>
    </citation>
    <scope>NUCLEOTIDE SEQUENCE [LARGE SCALE GENOMIC DNA]</scope>
    <source>
        <strain evidence="7 8">SNU WT1</strain>
    </source>
</reference>
<dbReference type="OrthoDB" id="2352272at2"/>
<evidence type="ECO:0000259" key="6">
    <source>
        <dbReference type="Pfam" id="PF00892"/>
    </source>
</evidence>
<evidence type="ECO:0000256" key="2">
    <source>
        <dbReference type="ARBA" id="ARBA00022692"/>
    </source>
</evidence>
<dbReference type="InterPro" id="IPR000620">
    <property type="entry name" value="EamA_dom"/>
</dbReference>
<feature type="transmembrane region" description="Helical" evidence="5">
    <location>
        <begin position="76"/>
        <end position="97"/>
    </location>
</feature>
<dbReference type="InterPro" id="IPR037185">
    <property type="entry name" value="EmrE-like"/>
</dbReference>
<feature type="transmembrane region" description="Helical" evidence="5">
    <location>
        <begin position="278"/>
        <end position="296"/>
    </location>
</feature>
<dbReference type="SUPFAM" id="SSF103481">
    <property type="entry name" value="Multidrug resistance efflux transporter EmrE"/>
    <property type="match status" value="2"/>
</dbReference>
<dbReference type="AlphaFoldDB" id="A0A411MJ56"/>
<organism evidence="7 8">
    <name type="scientific">Pseudomonas tructae</name>
    <dbReference type="NCBI Taxonomy" id="2518644"/>
    <lineage>
        <taxon>Bacteria</taxon>
        <taxon>Pseudomonadati</taxon>
        <taxon>Pseudomonadota</taxon>
        <taxon>Gammaproteobacteria</taxon>
        <taxon>Pseudomonadales</taxon>
        <taxon>Pseudomonadaceae</taxon>
        <taxon>Pseudomonas</taxon>
    </lineage>
</organism>
<feature type="domain" description="EamA" evidence="6">
    <location>
        <begin position="16"/>
        <end position="147"/>
    </location>
</feature>
<feature type="transmembrane region" description="Helical" evidence="5">
    <location>
        <begin position="253"/>
        <end position="272"/>
    </location>
</feature>
<dbReference type="RefSeq" id="WP_130264687.1">
    <property type="nucleotide sequence ID" value="NZ_CP035952.1"/>
</dbReference>
<evidence type="ECO:0000256" key="1">
    <source>
        <dbReference type="ARBA" id="ARBA00004141"/>
    </source>
</evidence>
<dbReference type="Pfam" id="PF00892">
    <property type="entry name" value="EamA"/>
    <property type="match status" value="2"/>
</dbReference>
<feature type="transmembrane region" description="Helical" evidence="5">
    <location>
        <begin position="156"/>
        <end position="177"/>
    </location>
</feature>
<name>A0A411MJ56_9PSED</name>
<dbReference type="GO" id="GO:0016020">
    <property type="term" value="C:membrane"/>
    <property type="evidence" value="ECO:0007669"/>
    <property type="project" value="UniProtKB-SubCell"/>
</dbReference>
<keyword evidence="4 5" id="KW-0472">Membrane</keyword>
<dbReference type="Proteomes" id="UP000291130">
    <property type="component" value="Chromosome"/>
</dbReference>
<sequence>MNADHNNKKPRSLIAPLMFVGCLMIWSTNWIAISLQVERSDIGSSLMLRFFIAYLVLWLWQRLFGTVQAKVTRSAYLQMATVGAVYFYAGIGLAYLATAYMGSAQMACLSALVIFYIIGLKRLLFNAPVAIHSLVGGLVSLLGLGLFMLGDDARPLSLPGTVLALTSFLGVALGSVLSEHIQRSHGLGTLHINKVAAGWACALYALSLLLTGKGLQLPSTLADASILLYLGVICSALVFVLFIDLIKRVGAENAGYVGVLYPIGASYLSVWLGETPLGLHMMIGSALVMLGSLINFKCRYNPGLKKLEFS</sequence>
<evidence type="ECO:0000313" key="8">
    <source>
        <dbReference type="Proteomes" id="UP000291130"/>
    </source>
</evidence>
<keyword evidence="2 5" id="KW-0812">Transmembrane</keyword>
<feature type="transmembrane region" description="Helical" evidence="5">
    <location>
        <begin position="189"/>
        <end position="206"/>
    </location>
</feature>
<keyword evidence="3 5" id="KW-1133">Transmembrane helix</keyword>
<evidence type="ECO:0000256" key="5">
    <source>
        <dbReference type="SAM" id="Phobius"/>
    </source>
</evidence>
<feature type="transmembrane region" description="Helical" evidence="5">
    <location>
        <begin position="12"/>
        <end position="33"/>
    </location>
</feature>
<evidence type="ECO:0000256" key="4">
    <source>
        <dbReference type="ARBA" id="ARBA00023136"/>
    </source>
</evidence>
<feature type="transmembrane region" description="Helical" evidence="5">
    <location>
        <begin position="129"/>
        <end position="150"/>
    </location>
</feature>
<evidence type="ECO:0000256" key="3">
    <source>
        <dbReference type="ARBA" id="ARBA00022989"/>
    </source>
</evidence>
<protein>
    <submittedName>
        <fullName evidence="7">DMT family transporter</fullName>
    </submittedName>
</protein>
<proteinExistence type="predicted"/>
<comment type="subcellular location">
    <subcellularLocation>
        <location evidence="1">Membrane</location>
        <topology evidence="1">Multi-pass membrane protein</topology>
    </subcellularLocation>
</comment>
<feature type="transmembrane region" description="Helical" evidence="5">
    <location>
        <begin position="103"/>
        <end position="120"/>
    </location>
</feature>
<dbReference type="PANTHER" id="PTHR32322">
    <property type="entry name" value="INNER MEMBRANE TRANSPORTER"/>
    <property type="match status" value="1"/>
</dbReference>
<gene>
    <name evidence="7" type="ORF">EXN22_14385</name>
</gene>
<feature type="transmembrane region" description="Helical" evidence="5">
    <location>
        <begin position="226"/>
        <end position="246"/>
    </location>
</feature>
<keyword evidence="8" id="KW-1185">Reference proteome</keyword>
<feature type="domain" description="EamA" evidence="6">
    <location>
        <begin position="159"/>
        <end position="295"/>
    </location>
</feature>